<dbReference type="InterPro" id="IPR029057">
    <property type="entry name" value="PRTase-like"/>
</dbReference>
<comment type="caution">
    <text evidence="3">The sequence shown here is derived from an EMBL/GenBank/DDBJ whole genome shotgun (WGS) entry which is preliminary data.</text>
</comment>
<dbReference type="CDD" id="cd06223">
    <property type="entry name" value="PRTases_typeI"/>
    <property type="match status" value="1"/>
</dbReference>
<gene>
    <name evidence="3" type="ORF">DL07_00970</name>
</gene>
<dbReference type="Gene3D" id="3.40.50.2020">
    <property type="match status" value="1"/>
</dbReference>
<dbReference type="InterPro" id="IPR000836">
    <property type="entry name" value="PRTase_dom"/>
</dbReference>
<organism evidence="3 4">
    <name type="scientific">Streptococcus salivarius</name>
    <dbReference type="NCBI Taxonomy" id="1304"/>
    <lineage>
        <taxon>Bacteria</taxon>
        <taxon>Bacillati</taxon>
        <taxon>Bacillota</taxon>
        <taxon>Bacilli</taxon>
        <taxon>Lactobacillales</taxon>
        <taxon>Streptococcaceae</taxon>
        <taxon>Streptococcus</taxon>
    </lineage>
</organism>
<reference evidence="3 4" key="1">
    <citation type="submission" date="2014-04" db="EMBL/GenBank/DDBJ databases">
        <title>Variable characteristics of bacteriocin-producing Streptococcus salivarius strains isolated from Malaysian subjects.</title>
        <authorList>
            <person name="Philip K."/>
            <person name="Barbour A."/>
        </authorList>
    </citation>
    <scope>NUCLEOTIDE SEQUENCE [LARGE SCALE GENOMIC DNA]</scope>
    <source>
        <strain evidence="3 4">NU10</strain>
    </source>
</reference>
<evidence type="ECO:0000313" key="4">
    <source>
        <dbReference type="Proteomes" id="UP000027855"/>
    </source>
</evidence>
<sequence>MKCLLCNDWIESLPKLRDLIMFNQRKEYSCRSCKHQFKNLSKERCQNCNKELYGDACIDCKLWMKKGYIPKHLAIYRYEENMKEYFSRYKFMGDYCLRKIFQQDIKNNLKPFLKKGYTIVPVPLSEERLAERGFNQVEGLIEGIPYRDIFEKRDIEKQSSKTREERLSQDNAFYLKEGINLPDKIIIVDDIYTTGSTLYQMVQLLEGIGIKEVLTFSLAR</sequence>
<dbReference type="PANTHER" id="PTHR47505:SF1">
    <property type="entry name" value="DNA UTILIZATION PROTEIN YHGH"/>
    <property type="match status" value="1"/>
</dbReference>
<dbReference type="Proteomes" id="UP000027855">
    <property type="component" value="Unassembled WGS sequence"/>
</dbReference>
<dbReference type="RefSeq" id="WP_037600392.1">
    <property type="nucleotide sequence ID" value="NZ_JADPCF010000003.1"/>
</dbReference>
<protein>
    <submittedName>
        <fullName evidence="3">Competence protein</fullName>
    </submittedName>
</protein>
<name>A0A074J344_STRSL</name>
<feature type="domain" description="Phosphoribosyltransferase" evidence="2">
    <location>
        <begin position="170"/>
        <end position="216"/>
    </location>
</feature>
<evidence type="ECO:0000256" key="1">
    <source>
        <dbReference type="ARBA" id="ARBA00008007"/>
    </source>
</evidence>
<comment type="similarity">
    <text evidence="1">Belongs to the ComF/GntX family.</text>
</comment>
<dbReference type="Pfam" id="PF00156">
    <property type="entry name" value="Pribosyltran"/>
    <property type="match status" value="1"/>
</dbReference>
<dbReference type="InterPro" id="IPR051910">
    <property type="entry name" value="ComF/GntX_DNA_util-trans"/>
</dbReference>
<dbReference type="PANTHER" id="PTHR47505">
    <property type="entry name" value="DNA UTILIZATION PROTEIN YHGH"/>
    <property type="match status" value="1"/>
</dbReference>
<dbReference type="EMBL" id="JJMT01000001">
    <property type="protein sequence ID" value="KEO46987.1"/>
    <property type="molecule type" value="Genomic_DNA"/>
</dbReference>
<dbReference type="SUPFAM" id="SSF53271">
    <property type="entry name" value="PRTase-like"/>
    <property type="match status" value="1"/>
</dbReference>
<proteinExistence type="inferred from homology"/>
<evidence type="ECO:0000259" key="2">
    <source>
        <dbReference type="Pfam" id="PF00156"/>
    </source>
</evidence>
<evidence type="ECO:0000313" key="3">
    <source>
        <dbReference type="EMBL" id="KEO46987.1"/>
    </source>
</evidence>
<dbReference type="AlphaFoldDB" id="A0A074J344"/>
<accession>A0A074J344</accession>